<name>A0A841YUJ5_9LIST</name>
<proteinExistence type="predicted"/>
<protein>
    <submittedName>
        <fullName evidence="5">Winged helix-turn-helix transcriptional regulator</fullName>
    </submittedName>
</protein>
<keyword evidence="3" id="KW-0804">Transcription</keyword>
<keyword evidence="2" id="KW-0238">DNA-binding</keyword>
<dbReference type="GO" id="GO:0003700">
    <property type="term" value="F:DNA-binding transcription factor activity"/>
    <property type="evidence" value="ECO:0007669"/>
    <property type="project" value="InterPro"/>
</dbReference>
<sequence length="102" mass="11530">MNYVENALFFKAISDSKRLQIVDMLSRGELCACDLLDYFDFTQPTLSHHMKILVSSGIVRSRRSGTWHYYSLDVATIAKMKTTLALLSANKDSCDCKNLSDT</sequence>
<dbReference type="Gene3D" id="1.10.10.10">
    <property type="entry name" value="Winged helix-like DNA-binding domain superfamily/Winged helix DNA-binding domain"/>
    <property type="match status" value="1"/>
</dbReference>
<dbReference type="SUPFAM" id="SSF46785">
    <property type="entry name" value="Winged helix' DNA-binding domain"/>
    <property type="match status" value="1"/>
</dbReference>
<dbReference type="PROSITE" id="PS50987">
    <property type="entry name" value="HTH_ARSR_2"/>
    <property type="match status" value="1"/>
</dbReference>
<reference evidence="5 6" key="1">
    <citation type="submission" date="2020-03" db="EMBL/GenBank/DDBJ databases">
        <title>Soil Listeria distribution.</title>
        <authorList>
            <person name="Liao J."/>
            <person name="Wiedmann M."/>
        </authorList>
    </citation>
    <scope>NUCLEOTIDE SEQUENCE [LARGE SCALE GENOMIC DNA]</scope>
    <source>
        <strain evidence="5 6">FSL L7-1614</strain>
    </source>
</reference>
<evidence type="ECO:0000256" key="1">
    <source>
        <dbReference type="ARBA" id="ARBA00023015"/>
    </source>
</evidence>
<dbReference type="InterPro" id="IPR036390">
    <property type="entry name" value="WH_DNA-bd_sf"/>
</dbReference>
<dbReference type="Pfam" id="PF01022">
    <property type="entry name" value="HTH_5"/>
    <property type="match status" value="1"/>
</dbReference>
<dbReference type="SMART" id="SM00418">
    <property type="entry name" value="HTH_ARSR"/>
    <property type="match status" value="1"/>
</dbReference>
<keyword evidence="1" id="KW-0805">Transcription regulation</keyword>
<evidence type="ECO:0000256" key="3">
    <source>
        <dbReference type="ARBA" id="ARBA00023163"/>
    </source>
</evidence>
<evidence type="ECO:0000256" key="2">
    <source>
        <dbReference type="ARBA" id="ARBA00023125"/>
    </source>
</evidence>
<dbReference type="InterPro" id="IPR011991">
    <property type="entry name" value="ArsR-like_HTH"/>
</dbReference>
<dbReference type="InterPro" id="IPR036388">
    <property type="entry name" value="WH-like_DNA-bd_sf"/>
</dbReference>
<dbReference type="AlphaFoldDB" id="A0A841YUJ5"/>
<organism evidence="5 6">
    <name type="scientific">Listeria newyorkensis</name>
    <dbReference type="NCBI Taxonomy" id="1497681"/>
    <lineage>
        <taxon>Bacteria</taxon>
        <taxon>Bacillati</taxon>
        <taxon>Bacillota</taxon>
        <taxon>Bacilli</taxon>
        <taxon>Bacillales</taxon>
        <taxon>Listeriaceae</taxon>
        <taxon>Listeria</taxon>
    </lineage>
</organism>
<accession>A0A841YUJ5</accession>
<dbReference type="RefSeq" id="WP_185387929.1">
    <property type="nucleotide sequence ID" value="NZ_JAARQN010000001.1"/>
</dbReference>
<comment type="caution">
    <text evidence="5">The sequence shown here is derived from an EMBL/GenBank/DDBJ whole genome shotgun (WGS) entry which is preliminary data.</text>
</comment>
<evidence type="ECO:0000313" key="6">
    <source>
        <dbReference type="Proteomes" id="UP000569903"/>
    </source>
</evidence>
<gene>
    <name evidence="5" type="ORF">HB850_01515</name>
</gene>
<dbReference type="NCBIfam" id="NF033788">
    <property type="entry name" value="HTH_metalloreg"/>
    <property type="match status" value="1"/>
</dbReference>
<dbReference type="InterPro" id="IPR051081">
    <property type="entry name" value="HTH_MetalResp_TranReg"/>
</dbReference>
<dbReference type="PANTHER" id="PTHR33154:SF18">
    <property type="entry name" value="ARSENICAL RESISTANCE OPERON REPRESSOR"/>
    <property type="match status" value="1"/>
</dbReference>
<dbReference type="Proteomes" id="UP000569903">
    <property type="component" value="Unassembled WGS sequence"/>
</dbReference>
<dbReference type="GO" id="GO:0003677">
    <property type="term" value="F:DNA binding"/>
    <property type="evidence" value="ECO:0007669"/>
    <property type="project" value="UniProtKB-KW"/>
</dbReference>
<dbReference type="CDD" id="cd00090">
    <property type="entry name" value="HTH_ARSR"/>
    <property type="match status" value="1"/>
</dbReference>
<evidence type="ECO:0000313" key="5">
    <source>
        <dbReference type="EMBL" id="MBC1456413.1"/>
    </source>
</evidence>
<dbReference type="PANTHER" id="PTHR33154">
    <property type="entry name" value="TRANSCRIPTIONAL REGULATOR, ARSR FAMILY"/>
    <property type="match status" value="1"/>
</dbReference>
<dbReference type="PRINTS" id="PR00778">
    <property type="entry name" value="HTHARSR"/>
</dbReference>
<dbReference type="PROSITE" id="PS00846">
    <property type="entry name" value="HTH_ARSR_1"/>
    <property type="match status" value="1"/>
</dbReference>
<dbReference type="EMBL" id="JAARQN010000001">
    <property type="protein sequence ID" value="MBC1456413.1"/>
    <property type="molecule type" value="Genomic_DNA"/>
</dbReference>
<dbReference type="InterPro" id="IPR018334">
    <property type="entry name" value="ArsR_HTH"/>
</dbReference>
<feature type="domain" description="HTH arsR-type" evidence="4">
    <location>
        <begin position="1"/>
        <end position="92"/>
    </location>
</feature>
<dbReference type="InterPro" id="IPR001845">
    <property type="entry name" value="HTH_ArsR_DNA-bd_dom"/>
</dbReference>
<evidence type="ECO:0000259" key="4">
    <source>
        <dbReference type="PROSITE" id="PS50987"/>
    </source>
</evidence>